<gene>
    <name evidence="1" type="ORF">DFH08DRAFT_284677</name>
</gene>
<organism evidence="1 2">
    <name type="scientific">Mycena albidolilacea</name>
    <dbReference type="NCBI Taxonomy" id="1033008"/>
    <lineage>
        <taxon>Eukaryota</taxon>
        <taxon>Fungi</taxon>
        <taxon>Dikarya</taxon>
        <taxon>Basidiomycota</taxon>
        <taxon>Agaricomycotina</taxon>
        <taxon>Agaricomycetes</taxon>
        <taxon>Agaricomycetidae</taxon>
        <taxon>Agaricales</taxon>
        <taxon>Marasmiineae</taxon>
        <taxon>Mycenaceae</taxon>
        <taxon>Mycena</taxon>
    </lineage>
</organism>
<reference evidence="1" key="1">
    <citation type="submission" date="2023-03" db="EMBL/GenBank/DDBJ databases">
        <title>Massive genome expansion in bonnet fungi (Mycena s.s.) driven by repeated elements and novel gene families across ecological guilds.</title>
        <authorList>
            <consortium name="Lawrence Berkeley National Laboratory"/>
            <person name="Harder C.B."/>
            <person name="Miyauchi S."/>
            <person name="Viragh M."/>
            <person name="Kuo A."/>
            <person name="Thoen E."/>
            <person name="Andreopoulos B."/>
            <person name="Lu D."/>
            <person name="Skrede I."/>
            <person name="Drula E."/>
            <person name="Henrissat B."/>
            <person name="Morin E."/>
            <person name="Kohler A."/>
            <person name="Barry K."/>
            <person name="LaButti K."/>
            <person name="Morin E."/>
            <person name="Salamov A."/>
            <person name="Lipzen A."/>
            <person name="Mereny Z."/>
            <person name="Hegedus B."/>
            <person name="Baldrian P."/>
            <person name="Stursova M."/>
            <person name="Weitz H."/>
            <person name="Taylor A."/>
            <person name="Grigoriev I.V."/>
            <person name="Nagy L.G."/>
            <person name="Martin F."/>
            <person name="Kauserud H."/>
        </authorList>
    </citation>
    <scope>NUCLEOTIDE SEQUENCE</scope>
    <source>
        <strain evidence="1">CBHHK002</strain>
    </source>
</reference>
<name>A0AAD6ZRL0_9AGAR</name>
<dbReference type="EMBL" id="JARIHO010000031">
    <property type="protein sequence ID" value="KAJ7336235.1"/>
    <property type="molecule type" value="Genomic_DNA"/>
</dbReference>
<proteinExistence type="predicted"/>
<sequence length="162" mass="17975">MSQWPLCLPMDDKTSARRLPVNNPPPVADRPTYILACVCSPRTFNRNLRGGVLDNFSSCNSSQVISNKWVSVPGVPRLVPRPWLAVNNNYYLIAKFNAVKSDHVNRAHIDNADKDPVIQAARVAMGVDQDPSLEGTLQWYKWPLLAQSRGAGATRAGEAERH</sequence>
<evidence type="ECO:0000313" key="1">
    <source>
        <dbReference type="EMBL" id="KAJ7336235.1"/>
    </source>
</evidence>
<comment type="caution">
    <text evidence="1">The sequence shown here is derived from an EMBL/GenBank/DDBJ whole genome shotgun (WGS) entry which is preliminary data.</text>
</comment>
<evidence type="ECO:0000313" key="2">
    <source>
        <dbReference type="Proteomes" id="UP001218218"/>
    </source>
</evidence>
<accession>A0AAD6ZRL0</accession>
<dbReference type="Proteomes" id="UP001218218">
    <property type="component" value="Unassembled WGS sequence"/>
</dbReference>
<dbReference type="AlphaFoldDB" id="A0AAD6ZRL0"/>
<protein>
    <submittedName>
        <fullName evidence="1">Uncharacterized protein</fullName>
    </submittedName>
</protein>
<keyword evidence="2" id="KW-1185">Reference proteome</keyword>